<evidence type="ECO:0000259" key="2">
    <source>
        <dbReference type="Pfam" id="PF00144"/>
    </source>
</evidence>
<keyword evidence="4" id="KW-1185">Reference proteome</keyword>
<dbReference type="InterPro" id="IPR012338">
    <property type="entry name" value="Beta-lactam/transpept-like"/>
</dbReference>
<evidence type="ECO:0000313" key="4">
    <source>
        <dbReference type="Proteomes" id="UP000639643"/>
    </source>
</evidence>
<feature type="domain" description="Beta-lactamase-related" evidence="2">
    <location>
        <begin position="24"/>
        <end position="74"/>
    </location>
</feature>
<organism evidence="3 4">
    <name type="scientific">Colletotrichum musicola</name>
    <dbReference type="NCBI Taxonomy" id="2175873"/>
    <lineage>
        <taxon>Eukaryota</taxon>
        <taxon>Fungi</taxon>
        <taxon>Dikarya</taxon>
        <taxon>Ascomycota</taxon>
        <taxon>Pezizomycotina</taxon>
        <taxon>Sordariomycetes</taxon>
        <taxon>Hypocreomycetidae</taxon>
        <taxon>Glomerellales</taxon>
        <taxon>Glomerellaceae</taxon>
        <taxon>Colletotrichum</taxon>
        <taxon>Colletotrichum orchidearum species complex</taxon>
    </lineage>
</organism>
<dbReference type="AlphaFoldDB" id="A0A8H6INA8"/>
<name>A0A8H6INA8_9PEZI</name>
<dbReference type="EMBL" id="WIGM01001930">
    <property type="protein sequence ID" value="KAF6786565.1"/>
    <property type="molecule type" value="Genomic_DNA"/>
</dbReference>
<dbReference type="InterPro" id="IPR050491">
    <property type="entry name" value="AmpC-like"/>
</dbReference>
<comment type="similarity">
    <text evidence="1">Belongs to the peptidase S12 family.</text>
</comment>
<reference evidence="3" key="1">
    <citation type="journal article" date="2020" name="Phytopathology">
        <title>Genome Sequence Resources of Colletotrichum truncatum, C. plurivorum, C. musicola, and C. sojae: Four Species Pathogenic to Soybean (Glycine max).</title>
        <authorList>
            <person name="Rogerio F."/>
            <person name="Boufleur T.R."/>
            <person name="Ciampi-Guillardi M."/>
            <person name="Sukno S.A."/>
            <person name="Thon M.R."/>
            <person name="Massola Junior N.S."/>
            <person name="Baroncelli R."/>
        </authorList>
    </citation>
    <scope>NUCLEOTIDE SEQUENCE</scope>
    <source>
        <strain evidence="3">LFN0074</strain>
    </source>
</reference>
<sequence length="359" mass="38596">MAPGSVQERLDAIEPVIRRICAVAGTPGISVWVSYRGEIAHRANYGFADIEAQSATTSDTVYPIGTMAKALTATRRGVIETLSGMSFGRFLEEKLLRPLGMSHTSFDALPGQTDEPGLAKPYAAMDDASAHLMPFPPVHDGTIMAPAMGGRSSADDLLRYSMALLAARCDEASGKKADVIRHAVKQLSGHIFTAPGTLEKSYAFGFYRTQLPNTVLGMGWNSIYVDRMPTLIPRGHAGPVIAHGGSLPGHHVAMALLPELDSSVVVCTNSIAPGDVGMATEAARSNARNVTRLETVLEQQRKSMALHKPLDQFVGSYRHTSLVWFVDINLDSAGALEVAFMGLGSQTWTLKHYEGDTFL</sequence>
<dbReference type="InterPro" id="IPR001466">
    <property type="entry name" value="Beta-lactam-related"/>
</dbReference>
<proteinExistence type="inferred from homology"/>
<dbReference type="Pfam" id="PF00144">
    <property type="entry name" value="Beta-lactamase"/>
    <property type="match status" value="2"/>
</dbReference>
<evidence type="ECO:0000313" key="3">
    <source>
        <dbReference type="EMBL" id="KAF6786565.1"/>
    </source>
</evidence>
<protein>
    <recommendedName>
        <fullName evidence="2">Beta-lactamase-related domain-containing protein</fullName>
    </recommendedName>
</protein>
<dbReference type="SUPFAM" id="SSF56601">
    <property type="entry name" value="beta-lactamase/transpeptidase-like"/>
    <property type="match status" value="1"/>
</dbReference>
<gene>
    <name evidence="3" type="ORF">CMUS01_16508</name>
</gene>
<feature type="domain" description="Beta-lactamase-related" evidence="2">
    <location>
        <begin position="78"/>
        <end position="280"/>
    </location>
</feature>
<dbReference type="OrthoDB" id="5102992at2759"/>
<dbReference type="PANTHER" id="PTHR46825">
    <property type="entry name" value="D-ALANYL-D-ALANINE-CARBOXYPEPTIDASE/ENDOPEPTIDASE AMPH"/>
    <property type="match status" value="1"/>
</dbReference>
<dbReference type="PANTHER" id="PTHR46825:SF9">
    <property type="entry name" value="BETA-LACTAMASE-RELATED DOMAIN-CONTAINING PROTEIN"/>
    <property type="match status" value="1"/>
</dbReference>
<comment type="caution">
    <text evidence="3">The sequence shown here is derived from an EMBL/GenBank/DDBJ whole genome shotgun (WGS) entry which is preliminary data.</text>
</comment>
<evidence type="ECO:0000256" key="1">
    <source>
        <dbReference type="ARBA" id="ARBA00038215"/>
    </source>
</evidence>
<dbReference type="Proteomes" id="UP000639643">
    <property type="component" value="Unassembled WGS sequence"/>
</dbReference>
<accession>A0A8H6INA8</accession>
<dbReference type="Gene3D" id="3.40.710.10">
    <property type="entry name" value="DD-peptidase/beta-lactamase superfamily"/>
    <property type="match status" value="2"/>
</dbReference>